<dbReference type="SMART" id="SM00360">
    <property type="entry name" value="RRM"/>
    <property type="match status" value="2"/>
</dbReference>
<sequence length="1002" mass="109591">MSPVPNYLSAPLLIPKHTSAMPYDEVSENNISPVQKEDKLPHDASVFVGSLPSNIDQGDLSRMLMEHLSEHTQIKNIKVVRDNKGGVCAFVQCENATSATDLIQTLHSRPPNLFMGRTLRYEPARAFRTLLVSYRGPTQVVRLDSNSSALYPAAESTEIPLELPHAMRVWKHRNSRFHSIMYNFDAAQAEETSSAAGLSSDNAIFLQPLKFDEETLRKLMSYFGPLERFNILELASSVDHGYKSMDEFDSEGKEKGDADHESLKYPSPHDAPRCSSMDAKCWEVKWAHRDDCVSALMTLKRVPHLTVTWAHQPSPISSNTGPHPIPSSTSYSLHSPRQIAPPQFMPLGHSLQPKGLKSSAARTYIPNQTCQPNSGNRHNEKEDPIRDWSEETDTSCQPDSLTPGDASWDLTDCRSSWGNVESSAPIESAKRDAEENELSARPKAADDPIEVSENGAQVLYMPQTPALDATTVSPLSPGTQFPITPTSNIGDTSGDSAGKHGIGKDSSLSYNHSRPEREIDPTTLFVGGLEMFGPGAWDEKKVENFFSRFGGLESVKVVRPVNSCTAFAFVKFNNADSPARAVSEEHNRVYEGRAMRVQLRDCNPPRNSWKTGRGRGRLHQNNFASQRRLHYKPFDIRGQTSSYRFQNGSFNPGLTERTDNSEIQLASLAAELPSIGKTHSSGNSGMASAAACNLSATSIPAVEHNSPPPEKYREWYDEPESITHTPEPSSLGSSVSTAGIQFPGTTYAYPLPQGPFLPPQPWIQHYMPQAPYQPQQVPYYPGYPMYPTAPIQTTQVPGVASPPSSDVGASTMSVQAPWPHVGVYAPYIPYSAVHPGPGTSDHPSVTTQAPLIPTGFIQNEQGTLIPVYQPEALDQYMASSGIASPPIPVGHPSHPPTGSQRGTTSLYSYDVSDLQAGNAAHSTASQMMHKPNLHASLQSFPSFPPSPTALRGGGNDVKALSKINQAQFVIITIHEHTTVDLNVGICISPPYQTSDTLEYPLQ</sequence>
<dbReference type="GO" id="GO:0003723">
    <property type="term" value="F:RNA binding"/>
    <property type="evidence" value="ECO:0007669"/>
    <property type="project" value="UniProtKB-UniRule"/>
</dbReference>
<dbReference type="InterPro" id="IPR012677">
    <property type="entry name" value="Nucleotide-bd_a/b_plait_sf"/>
</dbReference>
<keyword evidence="6" id="KW-1185">Reference proteome</keyword>
<dbReference type="InterPro" id="IPR035979">
    <property type="entry name" value="RBD_domain_sf"/>
</dbReference>
<keyword evidence="1 2" id="KW-0694">RNA-binding</keyword>
<dbReference type="PANTHER" id="PTHR10352">
    <property type="entry name" value="EUKARYOTIC TRANSLATION INITIATION FACTOR 3 SUBUNIT G"/>
    <property type="match status" value="1"/>
</dbReference>
<feature type="compositionally biased region" description="Polar residues" evidence="3">
    <location>
        <begin position="413"/>
        <end position="422"/>
    </location>
</feature>
<dbReference type="CDD" id="cd00590">
    <property type="entry name" value="RRM_SF"/>
    <property type="match status" value="1"/>
</dbReference>
<dbReference type="EMBL" id="JAACJJ010000056">
    <property type="protein sequence ID" value="KAF5311847.1"/>
    <property type="molecule type" value="Genomic_DNA"/>
</dbReference>
<evidence type="ECO:0000313" key="5">
    <source>
        <dbReference type="EMBL" id="KAF5311847.1"/>
    </source>
</evidence>
<organism evidence="5 6">
    <name type="scientific">Psilocybe cf. subviscida</name>
    <dbReference type="NCBI Taxonomy" id="2480587"/>
    <lineage>
        <taxon>Eukaryota</taxon>
        <taxon>Fungi</taxon>
        <taxon>Dikarya</taxon>
        <taxon>Basidiomycota</taxon>
        <taxon>Agaricomycotina</taxon>
        <taxon>Agaricomycetes</taxon>
        <taxon>Agaricomycetidae</taxon>
        <taxon>Agaricales</taxon>
        <taxon>Agaricineae</taxon>
        <taxon>Strophariaceae</taxon>
        <taxon>Psilocybe</taxon>
    </lineage>
</organism>
<feature type="compositionally biased region" description="Basic and acidic residues" evidence="3">
    <location>
        <begin position="428"/>
        <end position="446"/>
    </location>
</feature>
<feature type="region of interest" description="Disordered" evidence="3">
    <location>
        <begin position="245"/>
        <end position="274"/>
    </location>
</feature>
<name>A0A8H5ETK5_9AGAR</name>
<protein>
    <recommendedName>
        <fullName evidence="4">RRM domain-containing protein</fullName>
    </recommendedName>
</protein>
<dbReference type="Gene3D" id="3.30.70.330">
    <property type="match status" value="2"/>
</dbReference>
<dbReference type="OrthoDB" id="410044at2759"/>
<feature type="domain" description="RRM" evidence="4">
    <location>
        <begin position="522"/>
        <end position="602"/>
    </location>
</feature>
<feature type="region of interest" description="Disordered" evidence="3">
    <location>
        <begin position="366"/>
        <end position="446"/>
    </location>
</feature>
<evidence type="ECO:0000256" key="2">
    <source>
        <dbReference type="PROSITE-ProRule" id="PRU00176"/>
    </source>
</evidence>
<dbReference type="AlphaFoldDB" id="A0A8H5ETK5"/>
<evidence type="ECO:0000313" key="6">
    <source>
        <dbReference type="Proteomes" id="UP000567179"/>
    </source>
</evidence>
<dbReference type="Pfam" id="PF00076">
    <property type="entry name" value="RRM_1"/>
    <property type="match status" value="2"/>
</dbReference>
<feature type="compositionally biased region" description="Polar residues" evidence="3">
    <location>
        <begin position="366"/>
        <end position="376"/>
    </location>
</feature>
<feature type="region of interest" description="Disordered" evidence="3">
    <location>
        <begin position="481"/>
        <end position="515"/>
    </location>
</feature>
<dbReference type="SUPFAM" id="SSF54928">
    <property type="entry name" value="RNA-binding domain, RBD"/>
    <property type="match status" value="2"/>
</dbReference>
<dbReference type="PROSITE" id="PS50102">
    <property type="entry name" value="RRM"/>
    <property type="match status" value="2"/>
</dbReference>
<feature type="compositionally biased region" description="Basic and acidic residues" evidence="3">
    <location>
        <begin position="245"/>
        <end position="263"/>
    </location>
</feature>
<feature type="compositionally biased region" description="Basic and acidic residues" evidence="3">
    <location>
        <begin position="377"/>
        <end position="389"/>
    </location>
</feature>
<reference evidence="5 6" key="1">
    <citation type="journal article" date="2020" name="ISME J.">
        <title>Uncovering the hidden diversity of litter-decomposition mechanisms in mushroom-forming fungi.</title>
        <authorList>
            <person name="Floudas D."/>
            <person name="Bentzer J."/>
            <person name="Ahren D."/>
            <person name="Johansson T."/>
            <person name="Persson P."/>
            <person name="Tunlid A."/>
        </authorList>
    </citation>
    <scope>NUCLEOTIDE SEQUENCE [LARGE SCALE GENOMIC DNA]</scope>
    <source>
        <strain evidence="5 6">CBS 101986</strain>
    </source>
</reference>
<feature type="compositionally biased region" description="Polar residues" evidence="3">
    <location>
        <begin position="481"/>
        <end position="495"/>
    </location>
</feature>
<comment type="caution">
    <text evidence="5">The sequence shown here is derived from an EMBL/GenBank/DDBJ whole genome shotgun (WGS) entry which is preliminary data.</text>
</comment>
<evidence type="ECO:0000256" key="3">
    <source>
        <dbReference type="SAM" id="MobiDB-lite"/>
    </source>
</evidence>
<evidence type="ECO:0000259" key="4">
    <source>
        <dbReference type="PROSITE" id="PS50102"/>
    </source>
</evidence>
<feature type="region of interest" description="Disordered" evidence="3">
    <location>
        <begin position="313"/>
        <end position="342"/>
    </location>
</feature>
<gene>
    <name evidence="5" type="ORF">D9619_002936</name>
</gene>
<proteinExistence type="predicted"/>
<feature type="domain" description="RRM" evidence="4">
    <location>
        <begin position="44"/>
        <end position="126"/>
    </location>
</feature>
<feature type="compositionally biased region" description="Polar residues" evidence="3">
    <location>
        <begin position="313"/>
        <end position="335"/>
    </location>
</feature>
<evidence type="ECO:0000256" key="1">
    <source>
        <dbReference type="ARBA" id="ARBA00022884"/>
    </source>
</evidence>
<accession>A0A8H5ETK5</accession>
<dbReference type="Proteomes" id="UP000567179">
    <property type="component" value="Unassembled WGS sequence"/>
</dbReference>
<dbReference type="InterPro" id="IPR000504">
    <property type="entry name" value="RRM_dom"/>
</dbReference>